<protein>
    <submittedName>
        <fullName evidence="1">Uncharacterized protein</fullName>
    </submittedName>
</protein>
<name>A0ACC2K6N0_PERAE</name>
<accession>A0ACC2K6N0</accession>
<comment type="caution">
    <text evidence="1">The sequence shown here is derived from an EMBL/GenBank/DDBJ whole genome shotgun (WGS) entry which is preliminary data.</text>
</comment>
<organism evidence="1 2">
    <name type="scientific">Persea americana</name>
    <name type="common">Avocado</name>
    <dbReference type="NCBI Taxonomy" id="3435"/>
    <lineage>
        <taxon>Eukaryota</taxon>
        <taxon>Viridiplantae</taxon>
        <taxon>Streptophyta</taxon>
        <taxon>Embryophyta</taxon>
        <taxon>Tracheophyta</taxon>
        <taxon>Spermatophyta</taxon>
        <taxon>Magnoliopsida</taxon>
        <taxon>Magnoliidae</taxon>
        <taxon>Laurales</taxon>
        <taxon>Lauraceae</taxon>
        <taxon>Persea</taxon>
    </lineage>
</organism>
<gene>
    <name evidence="1" type="ORF">MRB53_036070</name>
</gene>
<proteinExistence type="predicted"/>
<sequence length="364" mass="39389">MRRSLSLGPPSWLPISISGAHLSSPQPCFSISLSSSSSQQLRLPTQHRHSTTPCTHRHPLEHLLYPRSTVSSASPPDSGTGSPSQNPSHVHHPPISRITIRSIIFSRTSISFITRRTSIQNPSFTTHHPPSRSSPSPSQTHHISPLVHIPAQIPGLPDPPPIFIFPITHLTHIHPLHHLPSLPSISQLRLPRNPSHTHPSPASSPISPFHLTIPSPPQPISHTSIPCIISHLSLPSHNSVPPATHLTHIHPLHPSPHLSSPISAPITLHPTHLLPGSIFFPKRGPLRHHSSLTPASSLLHLLPTCPEPTPSQLIVPSPSDPSQAQPLQPIFSTLRQPPPSSPFTEPIEAAPPFTRNAGEGEEAI</sequence>
<evidence type="ECO:0000313" key="2">
    <source>
        <dbReference type="Proteomes" id="UP001234297"/>
    </source>
</evidence>
<keyword evidence="2" id="KW-1185">Reference proteome</keyword>
<reference evidence="1 2" key="1">
    <citation type="journal article" date="2022" name="Hortic Res">
        <title>A haplotype resolved chromosomal level avocado genome allows analysis of novel avocado genes.</title>
        <authorList>
            <person name="Nath O."/>
            <person name="Fletcher S.J."/>
            <person name="Hayward A."/>
            <person name="Shaw L.M."/>
            <person name="Masouleh A.K."/>
            <person name="Furtado A."/>
            <person name="Henry R.J."/>
            <person name="Mitter N."/>
        </authorList>
    </citation>
    <scope>NUCLEOTIDE SEQUENCE [LARGE SCALE GENOMIC DNA]</scope>
    <source>
        <strain evidence="2">cv. Hass</strain>
    </source>
</reference>
<dbReference type="EMBL" id="CM056820">
    <property type="protein sequence ID" value="KAJ8616698.1"/>
    <property type="molecule type" value="Genomic_DNA"/>
</dbReference>
<evidence type="ECO:0000313" key="1">
    <source>
        <dbReference type="EMBL" id="KAJ8616698.1"/>
    </source>
</evidence>
<dbReference type="Proteomes" id="UP001234297">
    <property type="component" value="Chromosome 12"/>
</dbReference>